<dbReference type="Gene3D" id="4.10.280.10">
    <property type="entry name" value="Helix-loop-helix DNA-binding domain"/>
    <property type="match status" value="1"/>
</dbReference>
<keyword evidence="6" id="KW-0539">Nucleus</keyword>
<evidence type="ECO:0000313" key="8">
    <source>
        <dbReference type="EMBL" id="KAK8931132.1"/>
    </source>
</evidence>
<reference evidence="8 9" key="1">
    <citation type="journal article" date="2022" name="Nat. Plants">
        <title>Genomes of leafy and leafless Platanthera orchids illuminate the evolution of mycoheterotrophy.</title>
        <authorList>
            <person name="Li M.H."/>
            <person name="Liu K.W."/>
            <person name="Li Z."/>
            <person name="Lu H.C."/>
            <person name="Ye Q.L."/>
            <person name="Zhang D."/>
            <person name="Wang J.Y."/>
            <person name="Li Y.F."/>
            <person name="Zhong Z.M."/>
            <person name="Liu X."/>
            <person name="Yu X."/>
            <person name="Liu D.K."/>
            <person name="Tu X.D."/>
            <person name="Liu B."/>
            <person name="Hao Y."/>
            <person name="Liao X.Y."/>
            <person name="Jiang Y.T."/>
            <person name="Sun W.H."/>
            <person name="Chen J."/>
            <person name="Chen Y.Q."/>
            <person name="Ai Y."/>
            <person name="Zhai J.W."/>
            <person name="Wu S.S."/>
            <person name="Zhou Z."/>
            <person name="Hsiao Y.Y."/>
            <person name="Wu W.L."/>
            <person name="Chen Y.Y."/>
            <person name="Lin Y.F."/>
            <person name="Hsu J.L."/>
            <person name="Li C.Y."/>
            <person name="Wang Z.W."/>
            <person name="Zhao X."/>
            <person name="Zhong W.Y."/>
            <person name="Ma X.K."/>
            <person name="Ma L."/>
            <person name="Huang J."/>
            <person name="Chen G.Z."/>
            <person name="Huang M.Z."/>
            <person name="Huang L."/>
            <person name="Peng D.H."/>
            <person name="Luo Y.B."/>
            <person name="Zou S.Q."/>
            <person name="Chen S.P."/>
            <person name="Lan S."/>
            <person name="Tsai W.C."/>
            <person name="Van de Peer Y."/>
            <person name="Liu Z.J."/>
        </authorList>
    </citation>
    <scope>NUCLEOTIDE SEQUENCE [LARGE SCALE GENOMIC DNA]</scope>
    <source>
        <strain evidence="8">Lor287</strain>
    </source>
</reference>
<evidence type="ECO:0000256" key="1">
    <source>
        <dbReference type="ARBA" id="ARBA00004123"/>
    </source>
</evidence>
<organism evidence="8 9">
    <name type="scientific">Platanthera zijinensis</name>
    <dbReference type="NCBI Taxonomy" id="2320716"/>
    <lineage>
        <taxon>Eukaryota</taxon>
        <taxon>Viridiplantae</taxon>
        <taxon>Streptophyta</taxon>
        <taxon>Embryophyta</taxon>
        <taxon>Tracheophyta</taxon>
        <taxon>Spermatophyta</taxon>
        <taxon>Magnoliopsida</taxon>
        <taxon>Liliopsida</taxon>
        <taxon>Asparagales</taxon>
        <taxon>Orchidaceae</taxon>
        <taxon>Orchidoideae</taxon>
        <taxon>Orchideae</taxon>
        <taxon>Orchidinae</taxon>
        <taxon>Platanthera</taxon>
    </lineage>
</organism>
<dbReference type="CDD" id="cd11454">
    <property type="entry name" value="bHLH_AtIND_like"/>
    <property type="match status" value="1"/>
</dbReference>
<dbReference type="SMART" id="SM00353">
    <property type="entry name" value="HLH"/>
    <property type="match status" value="1"/>
</dbReference>
<dbReference type="Proteomes" id="UP001418222">
    <property type="component" value="Unassembled WGS sequence"/>
</dbReference>
<proteinExistence type="inferred from homology"/>
<evidence type="ECO:0000256" key="4">
    <source>
        <dbReference type="ARBA" id="ARBA00023125"/>
    </source>
</evidence>
<dbReference type="PROSITE" id="PS50888">
    <property type="entry name" value="BHLH"/>
    <property type="match status" value="1"/>
</dbReference>
<keyword evidence="5" id="KW-0804">Transcription</keyword>
<dbReference type="InterPro" id="IPR045843">
    <property type="entry name" value="IND-like"/>
</dbReference>
<dbReference type="SUPFAM" id="SSF47459">
    <property type="entry name" value="HLH, helix-loop-helix DNA-binding domain"/>
    <property type="match status" value="1"/>
</dbReference>
<keyword evidence="9" id="KW-1185">Reference proteome</keyword>
<dbReference type="AlphaFoldDB" id="A0AAP0G0Q8"/>
<evidence type="ECO:0000256" key="2">
    <source>
        <dbReference type="ARBA" id="ARBA00005510"/>
    </source>
</evidence>
<dbReference type="InterPro" id="IPR036638">
    <property type="entry name" value="HLH_DNA-bd_sf"/>
</dbReference>
<dbReference type="GO" id="GO:0005634">
    <property type="term" value="C:nucleus"/>
    <property type="evidence" value="ECO:0007669"/>
    <property type="project" value="UniProtKB-SubCell"/>
</dbReference>
<dbReference type="GO" id="GO:0046983">
    <property type="term" value="F:protein dimerization activity"/>
    <property type="evidence" value="ECO:0007669"/>
    <property type="project" value="InterPro"/>
</dbReference>
<keyword evidence="4" id="KW-0238">DNA-binding</keyword>
<dbReference type="InterPro" id="IPR011598">
    <property type="entry name" value="bHLH_dom"/>
</dbReference>
<keyword evidence="3" id="KW-0805">Transcription regulation</keyword>
<name>A0AAP0G0Q8_9ASPA</name>
<dbReference type="Pfam" id="PF00010">
    <property type="entry name" value="HLH"/>
    <property type="match status" value="1"/>
</dbReference>
<evidence type="ECO:0000256" key="6">
    <source>
        <dbReference type="ARBA" id="ARBA00023242"/>
    </source>
</evidence>
<evidence type="ECO:0000259" key="7">
    <source>
        <dbReference type="PROSITE" id="PS50888"/>
    </source>
</evidence>
<dbReference type="FunFam" id="4.10.280.10:FF:000053">
    <property type="entry name" value="BHLH transcription factor"/>
    <property type="match status" value="1"/>
</dbReference>
<dbReference type="PANTHER" id="PTHR45914:SF12">
    <property type="entry name" value="TRANSCRIPTION FACTOR BHLH87"/>
    <property type="match status" value="1"/>
</dbReference>
<evidence type="ECO:0000256" key="3">
    <source>
        <dbReference type="ARBA" id="ARBA00023015"/>
    </source>
</evidence>
<dbReference type="GO" id="GO:0003677">
    <property type="term" value="F:DNA binding"/>
    <property type="evidence" value="ECO:0007669"/>
    <property type="project" value="UniProtKB-KW"/>
</dbReference>
<dbReference type="EMBL" id="JBBWWQ010000014">
    <property type="protein sequence ID" value="KAK8931132.1"/>
    <property type="molecule type" value="Genomic_DNA"/>
</dbReference>
<dbReference type="GO" id="GO:0003700">
    <property type="term" value="F:DNA-binding transcription factor activity"/>
    <property type="evidence" value="ECO:0007669"/>
    <property type="project" value="InterPro"/>
</dbReference>
<feature type="domain" description="BHLH" evidence="7">
    <location>
        <begin position="215"/>
        <end position="264"/>
    </location>
</feature>
<accession>A0AAP0G0Q8</accession>
<comment type="similarity">
    <text evidence="2">Belongs to the bHLH protein family.</text>
</comment>
<evidence type="ECO:0000256" key="5">
    <source>
        <dbReference type="ARBA" id="ARBA00023163"/>
    </source>
</evidence>
<protein>
    <submittedName>
        <fullName evidence="8">Transcription factor bHLH87</fullName>
    </submittedName>
</protein>
<sequence length="308" mass="33554">MDISACDNYKSIIGNEISSIPSCIWGCQFDNFSEQSSDYSVLSGTCDMMDDALFSSSQLDLLHGNLNAAGEAALDFLDIEAAMSGSAPSSCQLCTLPICFADHNFTAISEEPQVISAGDSDCCSILERRKRKWPPVDSRCSLLMNSSSLTADGGFQISFGDPEKSKKGRFESGYQPDAEGMAQLKEMIYKAAALRPASFPAEAAVEKPKRKNVRISCDPQTVAARQRRERISERLRVLQRLVPGGSKMDTASMLDEAANYLKFLKTQVSSLEKVGRGSRSADRSSFPTTAFSLTTASPMQKTLFQLPN</sequence>
<evidence type="ECO:0000313" key="9">
    <source>
        <dbReference type="Proteomes" id="UP001418222"/>
    </source>
</evidence>
<gene>
    <name evidence="8" type="primary">BHLH87</name>
    <name evidence="8" type="ORF">KSP39_PZI016289</name>
</gene>
<comment type="caution">
    <text evidence="8">The sequence shown here is derived from an EMBL/GenBank/DDBJ whole genome shotgun (WGS) entry which is preliminary data.</text>
</comment>
<dbReference type="PANTHER" id="PTHR45914">
    <property type="entry name" value="TRANSCRIPTION FACTOR HEC3-RELATED"/>
    <property type="match status" value="1"/>
</dbReference>
<comment type="subcellular location">
    <subcellularLocation>
        <location evidence="1">Nucleus</location>
    </subcellularLocation>
</comment>